<dbReference type="InterPro" id="IPR036388">
    <property type="entry name" value="WH-like_DNA-bd_sf"/>
</dbReference>
<evidence type="ECO:0000259" key="1">
    <source>
        <dbReference type="PROSITE" id="PS50995"/>
    </source>
</evidence>
<evidence type="ECO:0000313" key="3">
    <source>
        <dbReference type="Proteomes" id="UP001499933"/>
    </source>
</evidence>
<dbReference type="Proteomes" id="UP001499933">
    <property type="component" value="Unassembled WGS sequence"/>
</dbReference>
<dbReference type="InterPro" id="IPR039422">
    <property type="entry name" value="MarR/SlyA-like"/>
</dbReference>
<accession>A0ABN2R6Y4</accession>
<dbReference type="SUPFAM" id="SSF46785">
    <property type="entry name" value="Winged helix' DNA-binding domain"/>
    <property type="match status" value="1"/>
</dbReference>
<dbReference type="InterPro" id="IPR000835">
    <property type="entry name" value="HTH_MarR-typ"/>
</dbReference>
<dbReference type="Pfam" id="PF12802">
    <property type="entry name" value="MarR_2"/>
    <property type="match status" value="1"/>
</dbReference>
<dbReference type="PROSITE" id="PS50995">
    <property type="entry name" value="HTH_MARR_2"/>
    <property type="match status" value="1"/>
</dbReference>
<dbReference type="SMART" id="SM00347">
    <property type="entry name" value="HTH_MARR"/>
    <property type="match status" value="1"/>
</dbReference>
<dbReference type="Gene3D" id="1.10.10.10">
    <property type="entry name" value="Winged helix-like DNA-binding domain superfamily/Winged helix DNA-binding domain"/>
    <property type="match status" value="1"/>
</dbReference>
<name>A0ABN2R6Y4_9MICO</name>
<feature type="domain" description="HTH marR-type" evidence="1">
    <location>
        <begin position="13"/>
        <end position="143"/>
    </location>
</feature>
<comment type="caution">
    <text evidence="2">The sequence shown here is derived from an EMBL/GenBank/DDBJ whole genome shotgun (WGS) entry which is preliminary data.</text>
</comment>
<evidence type="ECO:0000313" key="2">
    <source>
        <dbReference type="EMBL" id="GAA1964468.1"/>
    </source>
</evidence>
<keyword evidence="3" id="KW-1185">Reference proteome</keyword>
<dbReference type="PANTHER" id="PTHR33164">
    <property type="entry name" value="TRANSCRIPTIONAL REGULATOR, MARR FAMILY"/>
    <property type="match status" value="1"/>
</dbReference>
<gene>
    <name evidence="2" type="ORF">GCM10009776_29130</name>
</gene>
<proteinExistence type="predicted"/>
<dbReference type="InterPro" id="IPR036390">
    <property type="entry name" value="WH_DNA-bd_sf"/>
</dbReference>
<sequence>MTTKDVRLANEAWEALYRSMMTIARELKAGDVWEDLLESEYGVLYAMSTAPAGLRLVDLAGDVLISQPGLSRLIGRMEERGLVMREDDPDDGRACRIRLTDKGAGLQRRVGAAHARHVTAEMTCRLDSQQLQQLRDLCRLMLEPTPPQTTARP</sequence>
<reference evidence="2 3" key="1">
    <citation type="journal article" date="2019" name="Int. J. Syst. Evol. Microbiol.">
        <title>The Global Catalogue of Microorganisms (GCM) 10K type strain sequencing project: providing services to taxonomists for standard genome sequencing and annotation.</title>
        <authorList>
            <consortium name="The Broad Institute Genomics Platform"/>
            <consortium name="The Broad Institute Genome Sequencing Center for Infectious Disease"/>
            <person name="Wu L."/>
            <person name="Ma J."/>
        </authorList>
    </citation>
    <scope>NUCLEOTIDE SEQUENCE [LARGE SCALE GENOMIC DNA]</scope>
    <source>
        <strain evidence="2 3">JCM 14901</strain>
    </source>
</reference>
<dbReference type="EMBL" id="BAAAOG010000006">
    <property type="protein sequence ID" value="GAA1964468.1"/>
    <property type="molecule type" value="Genomic_DNA"/>
</dbReference>
<dbReference type="PRINTS" id="PR00598">
    <property type="entry name" value="HTHMARR"/>
</dbReference>
<dbReference type="RefSeq" id="WP_344095885.1">
    <property type="nucleotide sequence ID" value="NZ_BAAAOG010000006.1"/>
</dbReference>
<dbReference type="PANTHER" id="PTHR33164:SF43">
    <property type="entry name" value="HTH-TYPE TRANSCRIPTIONAL REPRESSOR YETL"/>
    <property type="match status" value="1"/>
</dbReference>
<organism evidence="2 3">
    <name type="scientific">Microbacterium deminutum</name>
    <dbReference type="NCBI Taxonomy" id="344164"/>
    <lineage>
        <taxon>Bacteria</taxon>
        <taxon>Bacillati</taxon>
        <taxon>Actinomycetota</taxon>
        <taxon>Actinomycetes</taxon>
        <taxon>Micrococcales</taxon>
        <taxon>Microbacteriaceae</taxon>
        <taxon>Microbacterium</taxon>
    </lineage>
</organism>
<protein>
    <submittedName>
        <fullName evidence="2">MarR family transcriptional regulator</fullName>
    </submittedName>
</protein>